<feature type="region of interest" description="Disordered" evidence="1">
    <location>
        <begin position="64"/>
        <end position="222"/>
    </location>
</feature>
<proteinExistence type="predicted"/>
<comment type="caution">
    <text evidence="2">The sequence shown here is derived from an EMBL/GenBank/DDBJ whole genome shotgun (WGS) entry which is preliminary data.</text>
</comment>
<accession>A0AAD7GXH3</accession>
<feature type="compositionally biased region" description="Basic and acidic residues" evidence="1">
    <location>
        <begin position="22"/>
        <end position="31"/>
    </location>
</feature>
<feature type="compositionally biased region" description="Low complexity" evidence="1">
    <location>
        <begin position="85"/>
        <end position="107"/>
    </location>
</feature>
<dbReference type="EMBL" id="JARKIE010000005">
    <property type="protein sequence ID" value="KAJ7707337.1"/>
    <property type="molecule type" value="Genomic_DNA"/>
</dbReference>
<organism evidence="2 3">
    <name type="scientific">Mycena rosella</name>
    <name type="common">Pink bonnet</name>
    <name type="synonym">Agaricus rosellus</name>
    <dbReference type="NCBI Taxonomy" id="1033263"/>
    <lineage>
        <taxon>Eukaryota</taxon>
        <taxon>Fungi</taxon>
        <taxon>Dikarya</taxon>
        <taxon>Basidiomycota</taxon>
        <taxon>Agaricomycotina</taxon>
        <taxon>Agaricomycetes</taxon>
        <taxon>Agaricomycetidae</taxon>
        <taxon>Agaricales</taxon>
        <taxon>Marasmiineae</taxon>
        <taxon>Mycenaceae</taxon>
        <taxon>Mycena</taxon>
    </lineage>
</organism>
<sequence length="249" mass="25580">MWEGRHGHGGWGARDGNVIWEGRERGREREPAMPATLSASSSRPWALAGGGSCASLASLGSECGVLEDEGDGEGGEVDGEGEGEGVLSLSSASASASASSDSLSFSSKACDMRLRKEASSGSSGVYTASASASPSASPSASEGEGEDAEEGDDERSERGVPGAECGPYSFKHGRTRSEYTQDEARHHGHGRGRAQSESSGATHGHGHGEYGAGYKGDGYGGDEEDAWVRARAVSLARLRARKEARRGGG</sequence>
<keyword evidence="3" id="KW-1185">Reference proteome</keyword>
<dbReference type="AlphaFoldDB" id="A0AAD7GXH3"/>
<feature type="compositionally biased region" description="Acidic residues" evidence="1">
    <location>
        <begin position="143"/>
        <end position="154"/>
    </location>
</feature>
<gene>
    <name evidence="2" type="ORF">B0H17DRAFT_1032420</name>
</gene>
<evidence type="ECO:0000313" key="3">
    <source>
        <dbReference type="Proteomes" id="UP001221757"/>
    </source>
</evidence>
<name>A0AAD7GXH3_MYCRO</name>
<evidence type="ECO:0000313" key="2">
    <source>
        <dbReference type="EMBL" id="KAJ7707337.1"/>
    </source>
</evidence>
<evidence type="ECO:0000256" key="1">
    <source>
        <dbReference type="SAM" id="MobiDB-lite"/>
    </source>
</evidence>
<feature type="region of interest" description="Disordered" evidence="1">
    <location>
        <begin position="22"/>
        <end position="50"/>
    </location>
</feature>
<feature type="compositionally biased region" description="Low complexity" evidence="1">
    <location>
        <begin position="128"/>
        <end position="142"/>
    </location>
</feature>
<dbReference type="Proteomes" id="UP001221757">
    <property type="component" value="Unassembled WGS sequence"/>
</dbReference>
<reference evidence="2" key="1">
    <citation type="submission" date="2023-03" db="EMBL/GenBank/DDBJ databases">
        <title>Massive genome expansion in bonnet fungi (Mycena s.s.) driven by repeated elements and novel gene families across ecological guilds.</title>
        <authorList>
            <consortium name="Lawrence Berkeley National Laboratory"/>
            <person name="Harder C.B."/>
            <person name="Miyauchi S."/>
            <person name="Viragh M."/>
            <person name="Kuo A."/>
            <person name="Thoen E."/>
            <person name="Andreopoulos B."/>
            <person name="Lu D."/>
            <person name="Skrede I."/>
            <person name="Drula E."/>
            <person name="Henrissat B."/>
            <person name="Morin E."/>
            <person name="Kohler A."/>
            <person name="Barry K."/>
            <person name="LaButti K."/>
            <person name="Morin E."/>
            <person name="Salamov A."/>
            <person name="Lipzen A."/>
            <person name="Mereny Z."/>
            <person name="Hegedus B."/>
            <person name="Baldrian P."/>
            <person name="Stursova M."/>
            <person name="Weitz H."/>
            <person name="Taylor A."/>
            <person name="Grigoriev I.V."/>
            <person name="Nagy L.G."/>
            <person name="Martin F."/>
            <person name="Kauserud H."/>
        </authorList>
    </citation>
    <scope>NUCLEOTIDE SEQUENCE</scope>
    <source>
        <strain evidence="2">CBHHK067</strain>
    </source>
</reference>
<feature type="compositionally biased region" description="Basic and acidic residues" evidence="1">
    <location>
        <begin position="175"/>
        <end position="185"/>
    </location>
</feature>
<feature type="compositionally biased region" description="Gly residues" evidence="1">
    <location>
        <begin position="209"/>
        <end position="219"/>
    </location>
</feature>
<protein>
    <submittedName>
        <fullName evidence="2">Uncharacterized protein</fullName>
    </submittedName>
</protein>
<feature type="compositionally biased region" description="Acidic residues" evidence="1">
    <location>
        <begin position="65"/>
        <end position="83"/>
    </location>
</feature>
<feature type="non-terminal residue" evidence="2">
    <location>
        <position position="1"/>
    </location>
</feature>